<protein>
    <submittedName>
        <fullName evidence="6">Response regulator transcription factor</fullName>
    </submittedName>
</protein>
<dbReference type="CDD" id="cd00383">
    <property type="entry name" value="trans_reg_C"/>
    <property type="match status" value="1"/>
</dbReference>
<feature type="DNA-binding region" description="OmpR/PhoB-type" evidence="3">
    <location>
        <begin position="123"/>
        <end position="221"/>
    </location>
</feature>
<organism evidence="6 7">
    <name type="scientific">Plastoroseomonas arctica</name>
    <dbReference type="NCBI Taxonomy" id="1509237"/>
    <lineage>
        <taxon>Bacteria</taxon>
        <taxon>Pseudomonadati</taxon>
        <taxon>Pseudomonadota</taxon>
        <taxon>Alphaproteobacteria</taxon>
        <taxon>Acetobacterales</taxon>
        <taxon>Acetobacteraceae</taxon>
        <taxon>Plastoroseomonas</taxon>
    </lineage>
</organism>
<dbReference type="Gene3D" id="3.40.50.2300">
    <property type="match status" value="1"/>
</dbReference>
<dbReference type="Gene3D" id="6.10.250.690">
    <property type="match status" value="1"/>
</dbReference>
<evidence type="ECO:0000259" key="5">
    <source>
        <dbReference type="PROSITE" id="PS51755"/>
    </source>
</evidence>
<evidence type="ECO:0000313" key="6">
    <source>
        <dbReference type="EMBL" id="MBR0655448.1"/>
    </source>
</evidence>
<evidence type="ECO:0000256" key="2">
    <source>
        <dbReference type="PROSITE-ProRule" id="PRU00169"/>
    </source>
</evidence>
<dbReference type="EMBL" id="JAAEDH010000010">
    <property type="protein sequence ID" value="MBR0655448.1"/>
    <property type="molecule type" value="Genomic_DNA"/>
</dbReference>
<dbReference type="Gene3D" id="1.10.10.10">
    <property type="entry name" value="Winged helix-like DNA-binding domain superfamily/Winged helix DNA-binding domain"/>
    <property type="match status" value="1"/>
</dbReference>
<dbReference type="PROSITE" id="PS51755">
    <property type="entry name" value="OMPR_PHOB"/>
    <property type="match status" value="1"/>
</dbReference>
<evidence type="ECO:0000313" key="7">
    <source>
        <dbReference type="Proteomes" id="UP001196068"/>
    </source>
</evidence>
<accession>A0AAF1JZ33</accession>
<feature type="modified residue" description="4-aspartylphosphate" evidence="2">
    <location>
        <position position="51"/>
    </location>
</feature>
<proteinExistence type="predicted"/>
<dbReference type="SUPFAM" id="SSF46894">
    <property type="entry name" value="C-terminal effector domain of the bipartite response regulators"/>
    <property type="match status" value="1"/>
</dbReference>
<evidence type="ECO:0000259" key="4">
    <source>
        <dbReference type="PROSITE" id="PS50110"/>
    </source>
</evidence>
<comment type="caution">
    <text evidence="6">The sequence shown here is derived from an EMBL/GenBank/DDBJ whole genome shotgun (WGS) entry which is preliminary data.</text>
</comment>
<dbReference type="InterPro" id="IPR039420">
    <property type="entry name" value="WalR-like"/>
</dbReference>
<evidence type="ECO:0000256" key="3">
    <source>
        <dbReference type="PROSITE-ProRule" id="PRU01091"/>
    </source>
</evidence>
<dbReference type="InterPro" id="IPR001789">
    <property type="entry name" value="Sig_transdc_resp-reg_receiver"/>
</dbReference>
<dbReference type="SMART" id="SM00448">
    <property type="entry name" value="REC"/>
    <property type="match status" value="1"/>
</dbReference>
<reference evidence="6" key="2">
    <citation type="journal article" date="2021" name="Syst. Appl. Microbiol.">
        <title>Roseomonas hellenica sp. nov., isolated from roots of wild-growing Alkanna tinctoria.</title>
        <authorList>
            <person name="Rat A."/>
            <person name="Naranjo H.D."/>
            <person name="Lebbe L."/>
            <person name="Cnockaert M."/>
            <person name="Krigas N."/>
            <person name="Grigoriadou K."/>
            <person name="Maloupa E."/>
            <person name="Willems A."/>
        </authorList>
    </citation>
    <scope>NUCLEOTIDE SEQUENCE</scope>
    <source>
        <strain evidence="6">LMG 28251</strain>
    </source>
</reference>
<dbReference type="InterPro" id="IPR001867">
    <property type="entry name" value="OmpR/PhoB-type_DNA-bd"/>
</dbReference>
<keyword evidence="7" id="KW-1185">Reference proteome</keyword>
<dbReference type="GO" id="GO:0000976">
    <property type="term" value="F:transcription cis-regulatory region binding"/>
    <property type="evidence" value="ECO:0007669"/>
    <property type="project" value="TreeGrafter"/>
</dbReference>
<keyword evidence="2" id="KW-0597">Phosphoprotein</keyword>
<dbReference type="PROSITE" id="PS50110">
    <property type="entry name" value="RESPONSE_REGULATORY"/>
    <property type="match status" value="1"/>
</dbReference>
<dbReference type="Pfam" id="PF00486">
    <property type="entry name" value="Trans_reg_C"/>
    <property type="match status" value="1"/>
</dbReference>
<dbReference type="Proteomes" id="UP001196068">
    <property type="component" value="Unassembled WGS sequence"/>
</dbReference>
<dbReference type="InterPro" id="IPR016032">
    <property type="entry name" value="Sig_transdc_resp-reg_C-effctor"/>
</dbReference>
<keyword evidence="1 3" id="KW-0238">DNA-binding</keyword>
<dbReference type="GO" id="GO:0006355">
    <property type="term" value="P:regulation of DNA-templated transcription"/>
    <property type="evidence" value="ECO:0007669"/>
    <property type="project" value="InterPro"/>
</dbReference>
<feature type="domain" description="OmpR/PhoB-type" evidence="5">
    <location>
        <begin position="123"/>
        <end position="221"/>
    </location>
</feature>
<dbReference type="PANTHER" id="PTHR48111:SF36">
    <property type="entry name" value="TRANSCRIPTIONAL REGULATORY PROTEIN CUTR"/>
    <property type="match status" value="1"/>
</dbReference>
<name>A0AAF1JZ33_9PROT</name>
<evidence type="ECO:0000256" key="1">
    <source>
        <dbReference type="ARBA" id="ARBA00023125"/>
    </source>
</evidence>
<dbReference type="GO" id="GO:0005829">
    <property type="term" value="C:cytosol"/>
    <property type="evidence" value="ECO:0007669"/>
    <property type="project" value="TreeGrafter"/>
</dbReference>
<dbReference type="SUPFAM" id="SSF52172">
    <property type="entry name" value="CheY-like"/>
    <property type="match status" value="1"/>
</dbReference>
<dbReference type="AlphaFoldDB" id="A0AAF1JZ33"/>
<feature type="domain" description="Response regulatory" evidence="4">
    <location>
        <begin position="2"/>
        <end position="116"/>
    </location>
</feature>
<sequence>MRVLLVEDNDRLAALLGEGLRRAGWEAEMVGSVADAEAALATGEYDALLLDRGLPDGDGLDLIRRLRHQPNTPPMLLMTALGDVAEVCKGLDLGADDYMVKPITLREVVARLNAAQRRGTRVAVTLTLGALSFDPASRALTVAGRAFEPPRRERTLLEALLRAMPRPVAKEALEARMASLDRAVQPNAVEVYVHRLRTRLNEVQAGVVIHTVRGLGYRLDAASVQAPPAEAG</sequence>
<gene>
    <name evidence="6" type="ORF">GXW79_10170</name>
</gene>
<dbReference type="GO" id="GO:0032993">
    <property type="term" value="C:protein-DNA complex"/>
    <property type="evidence" value="ECO:0007669"/>
    <property type="project" value="TreeGrafter"/>
</dbReference>
<dbReference type="SMART" id="SM00862">
    <property type="entry name" value="Trans_reg_C"/>
    <property type="match status" value="1"/>
</dbReference>
<dbReference type="InterPro" id="IPR036388">
    <property type="entry name" value="WH-like_DNA-bd_sf"/>
</dbReference>
<dbReference type="InterPro" id="IPR011006">
    <property type="entry name" value="CheY-like_superfamily"/>
</dbReference>
<dbReference type="Pfam" id="PF00072">
    <property type="entry name" value="Response_reg"/>
    <property type="match status" value="1"/>
</dbReference>
<dbReference type="PANTHER" id="PTHR48111">
    <property type="entry name" value="REGULATOR OF RPOS"/>
    <property type="match status" value="1"/>
</dbReference>
<reference evidence="6" key="1">
    <citation type="submission" date="2020-01" db="EMBL/GenBank/DDBJ databases">
        <authorList>
            <person name="Rat A."/>
        </authorList>
    </citation>
    <scope>NUCLEOTIDE SEQUENCE</scope>
    <source>
        <strain evidence="6">LMG 28251</strain>
    </source>
</reference>
<dbReference type="GO" id="GO:0000156">
    <property type="term" value="F:phosphorelay response regulator activity"/>
    <property type="evidence" value="ECO:0007669"/>
    <property type="project" value="TreeGrafter"/>
</dbReference>
<dbReference type="RefSeq" id="WP_211874285.1">
    <property type="nucleotide sequence ID" value="NZ_JAAEDH010000010.1"/>
</dbReference>